<evidence type="ECO:0000259" key="8">
    <source>
        <dbReference type="SMART" id="SM01390"/>
    </source>
</evidence>
<dbReference type="SUPFAM" id="SSF55174">
    <property type="entry name" value="Alpha-L RNA-binding motif"/>
    <property type="match status" value="1"/>
</dbReference>
<dbReference type="InterPro" id="IPR001912">
    <property type="entry name" value="Ribosomal_uS4_N"/>
</dbReference>
<organism evidence="9">
    <name type="scientific">Nephromyces sp. ex Molgula occidentalis</name>
    <dbReference type="NCBI Taxonomy" id="2544991"/>
    <lineage>
        <taxon>Eukaryota</taxon>
        <taxon>Sar</taxon>
        <taxon>Alveolata</taxon>
        <taxon>Apicomplexa</taxon>
        <taxon>Aconoidasida</taxon>
        <taxon>Nephromycida</taxon>
        <taxon>Nephromyces</taxon>
    </lineage>
</organism>
<sequence length="199" mass="23549">MIRFLGPKLKLLKNLGISILPNFSQKYILDTKLLKTKGKKTNYFYILKEKQKLRFNYGLTNHRLKKYINRVKNKKGVLVLNLLKLLEMRLDATLVRTGFWNSINQAKQFITHGFIFINKILIKKSNYILEPNDIIHIKSNNIAIRTIIKNNLRTFKYNKNTNFNYQICIKTLKIKIIRNITSKELPLKLNNSLLSHLIY</sequence>
<gene>
    <name evidence="9" type="primary">rps4</name>
</gene>
<dbReference type="CDD" id="cd00165">
    <property type="entry name" value="S4"/>
    <property type="match status" value="1"/>
</dbReference>
<evidence type="ECO:0000259" key="7">
    <source>
        <dbReference type="SMART" id="SM00363"/>
    </source>
</evidence>
<feature type="domain" description="Small ribosomal subunit protein uS4 N-terminal" evidence="8">
    <location>
        <begin position="3"/>
        <end position="87"/>
    </location>
</feature>
<protein>
    <submittedName>
        <fullName evidence="9">30S ribosomal protein S4</fullName>
    </submittedName>
</protein>
<dbReference type="InterPro" id="IPR022801">
    <property type="entry name" value="Ribosomal_uS4"/>
</dbReference>
<dbReference type="GO" id="GO:0015935">
    <property type="term" value="C:small ribosomal subunit"/>
    <property type="evidence" value="ECO:0007669"/>
    <property type="project" value="TreeGrafter"/>
</dbReference>
<feature type="domain" description="RNA-binding S4" evidence="7">
    <location>
        <begin position="88"/>
        <end position="153"/>
    </location>
</feature>
<dbReference type="PANTHER" id="PTHR11831">
    <property type="entry name" value="30S 40S RIBOSOMAL PROTEIN"/>
    <property type="match status" value="1"/>
</dbReference>
<keyword evidence="5" id="KW-0687">Ribonucleoprotein</keyword>
<evidence type="ECO:0000313" key="10">
    <source>
        <dbReference type="EMBL" id="QEM01869.1"/>
    </source>
</evidence>
<dbReference type="GO" id="GO:0042274">
    <property type="term" value="P:ribosomal small subunit biogenesis"/>
    <property type="evidence" value="ECO:0007669"/>
    <property type="project" value="TreeGrafter"/>
</dbReference>
<dbReference type="SMART" id="SM01390">
    <property type="entry name" value="Ribosomal_S4"/>
    <property type="match status" value="1"/>
</dbReference>
<keyword evidence="3 6" id="KW-0694">RNA-binding</keyword>
<dbReference type="PROSITE" id="PS50889">
    <property type="entry name" value="S4"/>
    <property type="match status" value="1"/>
</dbReference>
<reference evidence="9" key="1">
    <citation type="journal article" date="2019" name="Genome Biol. Evol.">
        <title>Nephromyces represents a diverse and novel lineage of the Apicomplexa that has retained apicoplasts.</title>
        <authorList>
            <person name="Munoz-Gomez S.A."/>
            <person name="Durnin K."/>
            <person name="Eme L."/>
            <person name="Paight C."/>
            <person name="Lane C.E."/>
            <person name="Saffo M.B."/>
            <person name="Slamovits C.H."/>
        </authorList>
    </citation>
    <scope>NUCLEOTIDE SEQUENCE</scope>
    <source>
        <strain evidence="9">681</strain>
        <strain evidence="10">688</strain>
    </source>
</reference>
<dbReference type="Gene3D" id="1.10.1050.10">
    <property type="entry name" value="Ribosomal Protein S4 Delta 41, Chain A, domain 1"/>
    <property type="match status" value="1"/>
</dbReference>
<dbReference type="AlphaFoldDB" id="A0A5C1H8N7"/>
<accession>A0A5C1H8N7</accession>
<dbReference type="GO" id="GO:0003735">
    <property type="term" value="F:structural constituent of ribosome"/>
    <property type="evidence" value="ECO:0007669"/>
    <property type="project" value="TreeGrafter"/>
</dbReference>
<dbReference type="Pfam" id="PF01479">
    <property type="entry name" value="S4"/>
    <property type="match status" value="1"/>
</dbReference>
<dbReference type="InterPro" id="IPR002942">
    <property type="entry name" value="S4_RNA-bd"/>
</dbReference>
<keyword evidence="2" id="KW-0699">rRNA-binding</keyword>
<dbReference type="EMBL" id="MK573208">
    <property type="protein sequence ID" value="QEM01839.1"/>
    <property type="molecule type" value="Genomic_DNA"/>
</dbReference>
<dbReference type="PANTHER" id="PTHR11831:SF4">
    <property type="entry name" value="SMALL RIBOSOMAL SUBUNIT PROTEIN US4M"/>
    <property type="match status" value="1"/>
</dbReference>
<dbReference type="Gene3D" id="3.10.290.10">
    <property type="entry name" value="RNA-binding S4 domain"/>
    <property type="match status" value="1"/>
</dbReference>
<dbReference type="Pfam" id="PF00163">
    <property type="entry name" value="Ribosomal_S4"/>
    <property type="match status" value="1"/>
</dbReference>
<dbReference type="InterPro" id="IPR036986">
    <property type="entry name" value="S4_RNA-bd_sf"/>
</dbReference>
<dbReference type="GO" id="GO:0019843">
    <property type="term" value="F:rRNA binding"/>
    <property type="evidence" value="ECO:0007669"/>
    <property type="project" value="UniProtKB-KW"/>
</dbReference>
<dbReference type="SMART" id="SM00363">
    <property type="entry name" value="S4"/>
    <property type="match status" value="1"/>
</dbReference>
<dbReference type="EMBL" id="MK573209">
    <property type="protein sequence ID" value="QEM01869.1"/>
    <property type="molecule type" value="Genomic_DNA"/>
</dbReference>
<evidence type="ECO:0000313" key="9">
    <source>
        <dbReference type="EMBL" id="QEM01839.1"/>
    </source>
</evidence>
<evidence type="ECO:0000256" key="5">
    <source>
        <dbReference type="ARBA" id="ARBA00023274"/>
    </source>
</evidence>
<name>A0A5C1H8N7_9APIC</name>
<evidence type="ECO:0000256" key="3">
    <source>
        <dbReference type="ARBA" id="ARBA00022884"/>
    </source>
</evidence>
<evidence type="ECO:0000256" key="2">
    <source>
        <dbReference type="ARBA" id="ARBA00022730"/>
    </source>
</evidence>
<evidence type="ECO:0000256" key="1">
    <source>
        <dbReference type="ARBA" id="ARBA00007465"/>
    </source>
</evidence>
<evidence type="ECO:0000256" key="4">
    <source>
        <dbReference type="ARBA" id="ARBA00022980"/>
    </source>
</evidence>
<evidence type="ECO:0000256" key="6">
    <source>
        <dbReference type="PROSITE-ProRule" id="PRU00182"/>
    </source>
</evidence>
<proteinExistence type="inferred from homology"/>
<keyword evidence="4 9" id="KW-0689">Ribosomal protein</keyword>
<comment type="similarity">
    <text evidence="1">Belongs to the universal ribosomal protein uS4 family.</text>
</comment>